<dbReference type="Proteomes" id="UP001157355">
    <property type="component" value="Unassembled WGS sequence"/>
</dbReference>
<dbReference type="Pfam" id="PF07969">
    <property type="entry name" value="Amidohydro_3"/>
    <property type="match status" value="1"/>
</dbReference>
<dbReference type="PANTHER" id="PTHR22642">
    <property type="entry name" value="IMIDAZOLONEPROPIONASE"/>
    <property type="match status" value="1"/>
</dbReference>
<protein>
    <submittedName>
        <fullName evidence="2">Amidohydrolase</fullName>
    </submittedName>
</protein>
<dbReference type="EMBL" id="BSPP01000004">
    <property type="protein sequence ID" value="GLS86336.1"/>
    <property type="molecule type" value="Genomic_DNA"/>
</dbReference>
<evidence type="ECO:0000313" key="2">
    <source>
        <dbReference type="EMBL" id="GLS86336.1"/>
    </source>
</evidence>
<accession>A0AA37U6A4</accession>
<keyword evidence="3" id="KW-1185">Reference proteome</keyword>
<dbReference type="RefSeq" id="WP_284324536.1">
    <property type="nucleotide sequence ID" value="NZ_BSPP01000004.1"/>
</dbReference>
<dbReference type="PANTHER" id="PTHR22642:SF2">
    <property type="entry name" value="PROTEIN LONG AFTER FAR-RED 3"/>
    <property type="match status" value="1"/>
</dbReference>
<dbReference type="Gene3D" id="3.10.310.70">
    <property type="match status" value="1"/>
</dbReference>
<dbReference type="InterPro" id="IPR032466">
    <property type="entry name" value="Metal_Hydrolase"/>
</dbReference>
<dbReference type="InterPro" id="IPR033932">
    <property type="entry name" value="YtcJ-like"/>
</dbReference>
<name>A0AA37U6A4_9RHOB</name>
<dbReference type="Gene3D" id="3.20.20.140">
    <property type="entry name" value="Metal-dependent hydrolases"/>
    <property type="match status" value="1"/>
</dbReference>
<evidence type="ECO:0000259" key="1">
    <source>
        <dbReference type="Pfam" id="PF07969"/>
    </source>
</evidence>
<gene>
    <name evidence="2" type="ORF">GCM10010873_13100</name>
</gene>
<dbReference type="Gene3D" id="2.30.40.10">
    <property type="entry name" value="Urease, subunit C, domain 1"/>
    <property type="match status" value="1"/>
</dbReference>
<dbReference type="InterPro" id="IPR013108">
    <property type="entry name" value="Amidohydro_3"/>
</dbReference>
<dbReference type="AlphaFoldDB" id="A0AA37U6A4"/>
<dbReference type="SUPFAM" id="SSF51338">
    <property type="entry name" value="Composite domain of metallo-dependent hydrolases"/>
    <property type="match status" value="1"/>
</dbReference>
<reference evidence="2 3" key="1">
    <citation type="journal article" date="2014" name="Int. J. Syst. Evol. Microbiol.">
        <title>Complete genome sequence of Corynebacterium casei LMG S-19264T (=DSM 44701T), isolated from a smear-ripened cheese.</title>
        <authorList>
            <consortium name="US DOE Joint Genome Institute (JGI-PGF)"/>
            <person name="Walter F."/>
            <person name="Albersmeier A."/>
            <person name="Kalinowski J."/>
            <person name="Ruckert C."/>
        </authorList>
    </citation>
    <scope>NUCLEOTIDE SEQUENCE [LARGE SCALE GENOMIC DNA]</scope>
    <source>
        <strain evidence="2 3">NBRC 111766</strain>
    </source>
</reference>
<organism evidence="2 3">
    <name type="scientific">Cypionkella aquatica</name>
    <dbReference type="NCBI Taxonomy" id="1756042"/>
    <lineage>
        <taxon>Bacteria</taxon>
        <taxon>Pseudomonadati</taxon>
        <taxon>Pseudomonadota</taxon>
        <taxon>Alphaproteobacteria</taxon>
        <taxon>Rhodobacterales</taxon>
        <taxon>Paracoccaceae</taxon>
        <taxon>Cypionkella</taxon>
    </lineage>
</organism>
<feature type="domain" description="Amidohydrolase 3" evidence="1">
    <location>
        <begin position="48"/>
        <end position="530"/>
    </location>
</feature>
<proteinExistence type="predicted"/>
<evidence type="ECO:0000313" key="3">
    <source>
        <dbReference type="Proteomes" id="UP001157355"/>
    </source>
</evidence>
<dbReference type="InterPro" id="IPR011059">
    <property type="entry name" value="Metal-dep_hydrolase_composite"/>
</dbReference>
<sequence>MTTTLIHNANIRTMNPACPQSDAILLQDGKVVALGDKARSRAGDARQIDAGGRLLLPGFQDAHIHLLNGGTDLVETAQLYDCTTLADIQAAMAAHQASQTGPMIWGAGWQSGFFGDHNLTRDILDAVVPDRPCLIYDGNFHNACLNSKALQIIGVGPDTPDPLNGHIVRDSSGVATGMLHEEAINWATNLLPQTSDATRRQGLAAGMAWANKHGITGVIDPWILDHHARIYSEGLDSLTLRVAGACLVTAADSVETMLTRLRAFRAAHCGQDFHLNAAKFFLDGGLENRTAALLAPYADAASGNAALMFSQAQIDAMFTALDAERFQIHVHCIGDAATHAALNGFQAARDANGAWPSLHQIAHCQLVDPVDFPRFAALGVMANLQPLWACNDPIIPDDTMAMIGPKRAPNTYAFRSLIDAGAPYCINSDWAVTTLNPFEIIGTAVTREPPRARGVAEPFFPDQCLTVEEAVLGYTTHAAAACWRGHYTGALKPGYSADLILLDRDIFNVNPYAIAETRVLLTLFKGREIYRAETFSS</sequence>
<dbReference type="GO" id="GO:0016810">
    <property type="term" value="F:hydrolase activity, acting on carbon-nitrogen (but not peptide) bonds"/>
    <property type="evidence" value="ECO:0007669"/>
    <property type="project" value="InterPro"/>
</dbReference>
<comment type="caution">
    <text evidence="2">The sequence shown here is derived from an EMBL/GenBank/DDBJ whole genome shotgun (WGS) entry which is preliminary data.</text>
</comment>
<dbReference type="SUPFAM" id="SSF51556">
    <property type="entry name" value="Metallo-dependent hydrolases"/>
    <property type="match status" value="1"/>
</dbReference>
<dbReference type="CDD" id="cd01300">
    <property type="entry name" value="YtcJ_like"/>
    <property type="match status" value="1"/>
</dbReference>